<feature type="transmembrane region" description="Helical" evidence="1">
    <location>
        <begin position="201"/>
        <end position="218"/>
    </location>
</feature>
<gene>
    <name evidence="2" type="ORF">EUV02_07495</name>
</gene>
<evidence type="ECO:0000313" key="2">
    <source>
        <dbReference type="EMBL" id="TFU03036.1"/>
    </source>
</evidence>
<reference evidence="2 3" key="1">
    <citation type="submission" date="2019-02" db="EMBL/GenBank/DDBJ databases">
        <title>Polymorphobacter sp. isolated from the lake at the Tibet of China.</title>
        <authorList>
            <person name="Li A."/>
        </authorList>
    </citation>
    <scope>NUCLEOTIDE SEQUENCE [LARGE SCALE GENOMIC DNA]</scope>
    <source>
        <strain evidence="2 3">DJ1R-1</strain>
    </source>
</reference>
<sequence length="220" mass="24243">MAADGEGAQMMIWLGALALYLLFRLWYDNWRGPMKPAEVEAFMTALTARAATDHESANNAELRDTIRSFLDNDDGREFVMLNLVKIAREAADPVTGAMTDGRVLLQRYSKPFIKALFARGGHPAYVARPAGGYVDAWGPGVPADPGWSIVGLMRYRSRRDMAALVLDPRFAAIHPYKIASTPLTFSFPTSPMLRLFVGPRLWVGLAIALGAALMQLTFSH</sequence>
<keyword evidence="1" id="KW-0812">Transmembrane</keyword>
<dbReference type="OrthoDB" id="8911774at2"/>
<proteinExistence type="predicted"/>
<dbReference type="EMBL" id="SIHO01000002">
    <property type="protein sequence ID" value="TFU03036.1"/>
    <property type="molecule type" value="Genomic_DNA"/>
</dbReference>
<keyword evidence="3" id="KW-1185">Reference proteome</keyword>
<dbReference type="Proteomes" id="UP000297737">
    <property type="component" value="Unassembled WGS sequence"/>
</dbReference>
<protein>
    <submittedName>
        <fullName evidence="2">Uncharacterized protein</fullName>
    </submittedName>
</protein>
<name>A0A4Y9ELT5_9SPHN</name>
<evidence type="ECO:0000256" key="1">
    <source>
        <dbReference type="SAM" id="Phobius"/>
    </source>
</evidence>
<accession>A0A4Y9ELT5</accession>
<dbReference type="Gene3D" id="3.30.70.100">
    <property type="match status" value="1"/>
</dbReference>
<dbReference type="AlphaFoldDB" id="A0A4Y9ELT5"/>
<keyword evidence="1" id="KW-0472">Membrane</keyword>
<evidence type="ECO:0000313" key="3">
    <source>
        <dbReference type="Proteomes" id="UP000297737"/>
    </source>
</evidence>
<keyword evidence="1" id="KW-1133">Transmembrane helix</keyword>
<comment type="caution">
    <text evidence="2">The sequence shown here is derived from an EMBL/GenBank/DDBJ whole genome shotgun (WGS) entry which is preliminary data.</text>
</comment>
<organism evidence="2 3">
    <name type="scientific">Glacieibacterium arshaanense</name>
    <dbReference type="NCBI Taxonomy" id="2511025"/>
    <lineage>
        <taxon>Bacteria</taxon>
        <taxon>Pseudomonadati</taxon>
        <taxon>Pseudomonadota</taxon>
        <taxon>Alphaproteobacteria</taxon>
        <taxon>Sphingomonadales</taxon>
        <taxon>Sphingosinicellaceae</taxon>
        <taxon>Glacieibacterium</taxon>
    </lineage>
</organism>
<feature type="transmembrane region" description="Helical" evidence="1">
    <location>
        <begin position="6"/>
        <end position="27"/>
    </location>
</feature>